<proteinExistence type="predicted"/>
<reference evidence="1" key="2">
    <citation type="journal article" date="2015" name="Data Brief">
        <title>Shoot transcriptome of the giant reed, Arundo donax.</title>
        <authorList>
            <person name="Barrero R.A."/>
            <person name="Guerrero F.D."/>
            <person name="Moolhuijzen P."/>
            <person name="Goolsby J.A."/>
            <person name="Tidwell J."/>
            <person name="Bellgard S.E."/>
            <person name="Bellgard M.I."/>
        </authorList>
    </citation>
    <scope>NUCLEOTIDE SEQUENCE</scope>
    <source>
        <tissue evidence="1">Shoot tissue taken approximately 20 cm above the soil surface</tissue>
    </source>
</reference>
<protein>
    <submittedName>
        <fullName evidence="1">Uncharacterized protein</fullName>
    </submittedName>
</protein>
<dbReference type="AlphaFoldDB" id="A0A0A8YNA1"/>
<accession>A0A0A8YNA1</accession>
<organism evidence="1">
    <name type="scientific">Arundo donax</name>
    <name type="common">Giant reed</name>
    <name type="synonym">Donax arundinaceus</name>
    <dbReference type="NCBI Taxonomy" id="35708"/>
    <lineage>
        <taxon>Eukaryota</taxon>
        <taxon>Viridiplantae</taxon>
        <taxon>Streptophyta</taxon>
        <taxon>Embryophyta</taxon>
        <taxon>Tracheophyta</taxon>
        <taxon>Spermatophyta</taxon>
        <taxon>Magnoliopsida</taxon>
        <taxon>Liliopsida</taxon>
        <taxon>Poales</taxon>
        <taxon>Poaceae</taxon>
        <taxon>PACMAD clade</taxon>
        <taxon>Arundinoideae</taxon>
        <taxon>Arundineae</taxon>
        <taxon>Arundo</taxon>
    </lineage>
</organism>
<sequence length="47" mass="4820">MALPITTDDKQTAALSTLVNAKGLGLQPAILILAKTFNASSGLSFSE</sequence>
<dbReference type="EMBL" id="GBRH01269741">
    <property type="protein sequence ID" value="JAD28154.1"/>
    <property type="molecule type" value="Transcribed_RNA"/>
</dbReference>
<reference evidence="1" key="1">
    <citation type="submission" date="2014-09" db="EMBL/GenBank/DDBJ databases">
        <authorList>
            <person name="Magalhaes I.L.F."/>
            <person name="Oliveira U."/>
            <person name="Santos F.R."/>
            <person name="Vidigal T.H.D.A."/>
            <person name="Brescovit A.D."/>
            <person name="Santos A.J."/>
        </authorList>
    </citation>
    <scope>NUCLEOTIDE SEQUENCE</scope>
    <source>
        <tissue evidence="1">Shoot tissue taken approximately 20 cm above the soil surface</tissue>
    </source>
</reference>
<evidence type="ECO:0000313" key="1">
    <source>
        <dbReference type="EMBL" id="JAD28154.1"/>
    </source>
</evidence>
<name>A0A0A8YNA1_ARUDO</name>